<proteinExistence type="predicted"/>
<gene>
    <name evidence="1" type="ORF">MBAV_004444</name>
</gene>
<organism evidence="1 2">
    <name type="scientific">Candidatus Magnetobacterium bavaricum</name>
    <dbReference type="NCBI Taxonomy" id="29290"/>
    <lineage>
        <taxon>Bacteria</taxon>
        <taxon>Pseudomonadati</taxon>
        <taxon>Nitrospirota</taxon>
        <taxon>Thermodesulfovibrionia</taxon>
        <taxon>Thermodesulfovibrionales</taxon>
        <taxon>Candidatus Magnetobacteriaceae</taxon>
        <taxon>Candidatus Magnetobacterium</taxon>
    </lineage>
</organism>
<keyword evidence="2" id="KW-1185">Reference proteome</keyword>
<dbReference type="PROSITE" id="PS51257">
    <property type="entry name" value="PROKAR_LIPOPROTEIN"/>
    <property type="match status" value="1"/>
</dbReference>
<reference evidence="1 2" key="1">
    <citation type="submission" date="2015-02" db="EMBL/GenBank/DDBJ databases">
        <title>Single-cell genomics of uncultivated deep-branching MTB reveals a conserved set of magnetosome genes.</title>
        <authorList>
            <person name="Kolinko S."/>
            <person name="Richter M."/>
            <person name="Glockner F.O."/>
            <person name="Brachmann A."/>
            <person name="Schuler D."/>
        </authorList>
    </citation>
    <scope>NUCLEOTIDE SEQUENCE [LARGE SCALE GENOMIC DNA]</scope>
    <source>
        <strain evidence="1">TM-1</strain>
    </source>
</reference>
<dbReference type="EMBL" id="LACI01001934">
    <property type="protein sequence ID" value="KJU83363.1"/>
    <property type="molecule type" value="Genomic_DNA"/>
</dbReference>
<dbReference type="Proteomes" id="UP000033423">
    <property type="component" value="Unassembled WGS sequence"/>
</dbReference>
<name>A0A0F3GRN8_9BACT</name>
<comment type="caution">
    <text evidence="1">The sequence shown here is derived from an EMBL/GenBank/DDBJ whole genome shotgun (WGS) entry which is preliminary data.</text>
</comment>
<dbReference type="AlphaFoldDB" id="A0A0F3GRN8"/>
<protein>
    <submittedName>
        <fullName evidence="1">Uncharacterized protein</fullName>
    </submittedName>
</protein>
<accession>A0A0F3GRN8</accession>
<evidence type="ECO:0000313" key="1">
    <source>
        <dbReference type="EMBL" id="KJU83363.1"/>
    </source>
</evidence>
<evidence type="ECO:0000313" key="2">
    <source>
        <dbReference type="Proteomes" id="UP000033423"/>
    </source>
</evidence>
<sequence length="99" mass="11438">MYRGGGTTGLNQVLLYGCRIGFYRFWHLLFGHTFLEQCLLYCLQHGNICRAKGLPYRLYIQVDVVFNGGVFQYLPCVFQIPEPLAFSYNTLLRHLASLL</sequence>